<keyword evidence="5 6" id="KW-0472">Membrane</keyword>
<evidence type="ECO:0000256" key="6">
    <source>
        <dbReference type="SAM" id="Phobius"/>
    </source>
</evidence>
<dbReference type="Proteomes" id="UP000051012">
    <property type="component" value="Unassembled WGS sequence"/>
</dbReference>
<feature type="transmembrane region" description="Helical" evidence="6">
    <location>
        <begin position="130"/>
        <end position="148"/>
    </location>
</feature>
<dbReference type="InterPro" id="IPR051258">
    <property type="entry name" value="Diverse_Substrate_Transporter"/>
</dbReference>
<dbReference type="AlphaFoldDB" id="A0A0S7YCR4"/>
<evidence type="ECO:0000256" key="3">
    <source>
        <dbReference type="ARBA" id="ARBA00022692"/>
    </source>
</evidence>
<feature type="transmembrane region" description="Helical" evidence="6">
    <location>
        <begin position="76"/>
        <end position="95"/>
    </location>
</feature>
<dbReference type="SUPFAM" id="SSF103481">
    <property type="entry name" value="Multidrug resistance efflux transporter EmrE"/>
    <property type="match status" value="2"/>
</dbReference>
<evidence type="ECO:0000256" key="2">
    <source>
        <dbReference type="ARBA" id="ARBA00022475"/>
    </source>
</evidence>
<feature type="domain" description="EamA" evidence="7">
    <location>
        <begin position="13"/>
        <end position="145"/>
    </location>
</feature>
<feature type="transmembrane region" description="Helical" evidence="6">
    <location>
        <begin position="154"/>
        <end position="174"/>
    </location>
</feature>
<feature type="transmembrane region" description="Helical" evidence="6">
    <location>
        <begin position="276"/>
        <end position="295"/>
    </location>
</feature>
<dbReference type="InterPro" id="IPR037185">
    <property type="entry name" value="EmrE-like"/>
</dbReference>
<sequence length="301" mass="33675">MNSNTRARNNFMKGFFYALAGTFFVSTNYITAKYALQGFNPETFSLIWTATAAVYSYIIILITGKRRLLTIPARTIGKTIVLGIATGIGMILSWAGLARLDPSFTAFLWRFAPVLIIMFSALFLGERLSIIELGPIIIMILGGVLSAIGRWDVVGTGIILSLLGCCAFAIQMLMAKMVVDDIHPNILVFYRVGIGVCVIALWTFLTGKADFDVKTSYWLVTFLGAFLGPCFSFLLTFQSYRIWDLSRSTIVRTTQPLFVLPLAYLILNKLPTKKELFGGLIILVGSFWFAWIHFIQRKQKK</sequence>
<evidence type="ECO:0000256" key="4">
    <source>
        <dbReference type="ARBA" id="ARBA00022989"/>
    </source>
</evidence>
<protein>
    <recommendedName>
        <fullName evidence="7">EamA domain-containing protein</fullName>
    </recommendedName>
</protein>
<gene>
    <name evidence="8" type="ORF">AMJ52_06755</name>
</gene>
<feature type="transmembrane region" description="Helical" evidence="6">
    <location>
        <begin position="186"/>
        <end position="205"/>
    </location>
</feature>
<dbReference type="EMBL" id="LJNI01000083">
    <property type="protein sequence ID" value="KPJ72307.1"/>
    <property type="molecule type" value="Genomic_DNA"/>
</dbReference>
<dbReference type="PANTHER" id="PTHR42920:SF5">
    <property type="entry name" value="EAMA DOMAIN-CONTAINING PROTEIN"/>
    <property type="match status" value="1"/>
</dbReference>
<reference evidence="8 9" key="1">
    <citation type="journal article" date="2015" name="Microbiome">
        <title>Genomic resolution of linkages in carbon, nitrogen, and sulfur cycling among widespread estuary sediment bacteria.</title>
        <authorList>
            <person name="Baker B.J."/>
            <person name="Lazar C.S."/>
            <person name="Teske A.P."/>
            <person name="Dick G.J."/>
        </authorList>
    </citation>
    <scope>NUCLEOTIDE SEQUENCE [LARGE SCALE GENOMIC DNA]</scope>
    <source>
        <strain evidence="8">DG_78</strain>
    </source>
</reference>
<evidence type="ECO:0000256" key="1">
    <source>
        <dbReference type="ARBA" id="ARBA00004651"/>
    </source>
</evidence>
<feature type="transmembrane region" description="Helical" evidence="6">
    <location>
        <begin position="12"/>
        <end position="32"/>
    </location>
</feature>
<feature type="transmembrane region" description="Helical" evidence="6">
    <location>
        <begin position="217"/>
        <end position="237"/>
    </location>
</feature>
<dbReference type="PANTHER" id="PTHR42920">
    <property type="entry name" value="OS03G0707200 PROTEIN-RELATED"/>
    <property type="match status" value="1"/>
</dbReference>
<keyword evidence="4 6" id="KW-1133">Transmembrane helix</keyword>
<evidence type="ECO:0000256" key="5">
    <source>
        <dbReference type="ARBA" id="ARBA00023136"/>
    </source>
</evidence>
<feature type="transmembrane region" description="Helical" evidence="6">
    <location>
        <begin position="44"/>
        <end position="64"/>
    </location>
</feature>
<evidence type="ECO:0000313" key="9">
    <source>
        <dbReference type="Proteomes" id="UP000051012"/>
    </source>
</evidence>
<feature type="transmembrane region" description="Helical" evidence="6">
    <location>
        <begin position="249"/>
        <end position="270"/>
    </location>
</feature>
<name>A0A0S7YCR4_UNCT6</name>
<proteinExistence type="predicted"/>
<organism evidence="8 9">
    <name type="scientific">candidate division TA06 bacterium DG_78</name>
    <dbReference type="NCBI Taxonomy" id="1703772"/>
    <lineage>
        <taxon>Bacteria</taxon>
        <taxon>Bacteria division TA06</taxon>
    </lineage>
</organism>
<dbReference type="InterPro" id="IPR000620">
    <property type="entry name" value="EamA_dom"/>
</dbReference>
<comment type="caution">
    <text evidence="8">The sequence shown here is derived from an EMBL/GenBank/DDBJ whole genome shotgun (WGS) entry which is preliminary data.</text>
</comment>
<feature type="transmembrane region" description="Helical" evidence="6">
    <location>
        <begin position="107"/>
        <end position="125"/>
    </location>
</feature>
<evidence type="ECO:0000259" key="7">
    <source>
        <dbReference type="Pfam" id="PF00892"/>
    </source>
</evidence>
<evidence type="ECO:0000313" key="8">
    <source>
        <dbReference type="EMBL" id="KPJ72307.1"/>
    </source>
</evidence>
<comment type="subcellular location">
    <subcellularLocation>
        <location evidence="1">Cell membrane</location>
        <topology evidence="1">Multi-pass membrane protein</topology>
    </subcellularLocation>
</comment>
<feature type="domain" description="EamA" evidence="7">
    <location>
        <begin position="156"/>
        <end position="289"/>
    </location>
</feature>
<keyword evidence="2" id="KW-1003">Cell membrane</keyword>
<keyword evidence="3 6" id="KW-0812">Transmembrane</keyword>
<accession>A0A0S7YCR4</accession>
<dbReference type="Pfam" id="PF00892">
    <property type="entry name" value="EamA"/>
    <property type="match status" value="2"/>
</dbReference>
<dbReference type="GO" id="GO:0005886">
    <property type="term" value="C:plasma membrane"/>
    <property type="evidence" value="ECO:0007669"/>
    <property type="project" value="UniProtKB-SubCell"/>
</dbReference>